<comment type="subcellular location">
    <subcellularLocation>
        <location evidence="1">Cell membrane</location>
        <topology evidence="1">Multi-pass membrane protein</topology>
    </subcellularLocation>
</comment>
<dbReference type="GO" id="GO:0005886">
    <property type="term" value="C:plasma membrane"/>
    <property type="evidence" value="ECO:0007669"/>
    <property type="project" value="UniProtKB-SubCell"/>
</dbReference>
<evidence type="ECO:0000256" key="6">
    <source>
        <dbReference type="SAM" id="MobiDB-lite"/>
    </source>
</evidence>
<feature type="transmembrane region" description="Helical" evidence="7">
    <location>
        <begin position="64"/>
        <end position="87"/>
    </location>
</feature>
<sequence>MTTTSDLGVVTTKVPARLDRLPWSRFHWRIVIGLGTVWILDGLEVTIVGAVAARMTEPGSGINLTSADIGTAAAIYVAGACVGALLFGRLTDRYGRKKLFMLTLGIYILATVATAFAHDAWFLYLARFVTGMGIGGEYAAINSAIDELIPARNRGQTDLAINGSYWIGAALGSLVAVLLLNENLLSADLGWRLAFGLGGLLGLGVMLVRRHVPESPRWLFIHGKEAEAERIVDRIEAEVRRETQRELPEPGEAVTVRQRDVIPFREIAGVAVRRYPRRAVLGLALFVGQAFLYNAIVFDLGTLLNGFFDIGSGSVPYFLALFAIANFLGPLLLGRLFDTVGRKPMIAGTYFGSAVVAAVLAVLLVSGSLTAWGFFLLVSLTFFVASAGASSAYLTVSEVFPMETRALSISLFFAIGTAVGGITGPLLFGHLIHSGDADLVAIGFLVGAAAMALGGLAEVFFGVRAEQQSLENIARPLTAEEADAAWRDEPAPQDARDRSRPERDRRAADEREQRIADRTARRRERERTGARRYRPGTGSGSRMYSPGMAGTAGTASRTSAMAEQRLDDEVEQITQALQESGATSRDQLEHAVSGRSWGPGRFRRALRESEREARIKGVGKSSYAPADGRGRSGSGPDDPHEQQ</sequence>
<dbReference type="RefSeq" id="WP_164338701.1">
    <property type="nucleotide sequence ID" value="NZ_JAAGMD010000050.1"/>
</dbReference>
<dbReference type="PROSITE" id="PS50850">
    <property type="entry name" value="MFS"/>
    <property type="match status" value="1"/>
</dbReference>
<dbReference type="AlphaFoldDB" id="A0A6G3QMZ4"/>
<evidence type="ECO:0000256" key="1">
    <source>
        <dbReference type="ARBA" id="ARBA00004651"/>
    </source>
</evidence>
<evidence type="ECO:0000256" key="5">
    <source>
        <dbReference type="ARBA" id="ARBA00023136"/>
    </source>
</evidence>
<feature type="region of interest" description="Disordered" evidence="6">
    <location>
        <begin position="481"/>
        <end position="564"/>
    </location>
</feature>
<dbReference type="Pfam" id="PF00083">
    <property type="entry name" value="Sugar_tr"/>
    <property type="match status" value="1"/>
</dbReference>
<feature type="compositionally biased region" description="Low complexity" evidence="6">
    <location>
        <begin position="547"/>
        <end position="562"/>
    </location>
</feature>
<keyword evidence="2" id="KW-0813">Transport</keyword>
<feature type="transmembrane region" description="Helical" evidence="7">
    <location>
        <begin position="157"/>
        <end position="179"/>
    </location>
</feature>
<keyword evidence="5 7" id="KW-0472">Membrane</keyword>
<gene>
    <name evidence="9" type="ORF">G3I53_01820</name>
</gene>
<feature type="transmembrane region" description="Helical" evidence="7">
    <location>
        <begin position="440"/>
        <end position="461"/>
    </location>
</feature>
<comment type="caution">
    <text evidence="9">The sequence shown here is derived from an EMBL/GenBank/DDBJ whole genome shotgun (WGS) entry which is preliminary data.</text>
</comment>
<feature type="domain" description="Major facilitator superfamily (MFS) profile" evidence="8">
    <location>
        <begin position="30"/>
        <end position="466"/>
    </location>
</feature>
<feature type="transmembrane region" description="Helical" evidence="7">
    <location>
        <begin position="371"/>
        <end position="394"/>
    </location>
</feature>
<feature type="region of interest" description="Disordered" evidence="6">
    <location>
        <begin position="578"/>
        <end position="643"/>
    </location>
</feature>
<evidence type="ECO:0000259" key="8">
    <source>
        <dbReference type="PROSITE" id="PS50850"/>
    </source>
</evidence>
<dbReference type="PANTHER" id="PTHR23511">
    <property type="entry name" value="SYNAPTIC VESICLE GLYCOPROTEIN 2"/>
    <property type="match status" value="1"/>
</dbReference>
<keyword evidence="3 7" id="KW-0812">Transmembrane</keyword>
<feature type="transmembrane region" description="Helical" evidence="7">
    <location>
        <begin position="406"/>
        <end position="428"/>
    </location>
</feature>
<feature type="transmembrane region" description="Helical" evidence="7">
    <location>
        <begin position="191"/>
        <end position="208"/>
    </location>
</feature>
<feature type="transmembrane region" description="Helical" evidence="7">
    <location>
        <begin position="124"/>
        <end position="145"/>
    </location>
</feature>
<feature type="transmembrane region" description="Helical" evidence="7">
    <location>
        <begin position="30"/>
        <end position="52"/>
    </location>
</feature>
<dbReference type="CDD" id="cd17316">
    <property type="entry name" value="MFS_SV2_like"/>
    <property type="match status" value="1"/>
</dbReference>
<proteinExistence type="predicted"/>
<feature type="compositionally biased region" description="Basic and acidic residues" evidence="6">
    <location>
        <begin position="484"/>
        <end position="529"/>
    </location>
</feature>
<dbReference type="InterPro" id="IPR005828">
    <property type="entry name" value="MFS_sugar_transport-like"/>
</dbReference>
<dbReference type="EMBL" id="JAAGMD010000050">
    <property type="protein sequence ID" value="NEA84836.1"/>
    <property type="molecule type" value="Genomic_DNA"/>
</dbReference>
<dbReference type="InterPro" id="IPR036259">
    <property type="entry name" value="MFS_trans_sf"/>
</dbReference>
<dbReference type="SUPFAM" id="SSF103473">
    <property type="entry name" value="MFS general substrate transporter"/>
    <property type="match status" value="1"/>
</dbReference>
<feature type="transmembrane region" description="Helical" evidence="7">
    <location>
        <begin position="283"/>
        <end position="308"/>
    </location>
</feature>
<accession>A0A6G3QMZ4</accession>
<dbReference type="Gene3D" id="1.20.1250.20">
    <property type="entry name" value="MFS general substrate transporter like domains"/>
    <property type="match status" value="1"/>
</dbReference>
<evidence type="ECO:0000313" key="9">
    <source>
        <dbReference type="EMBL" id="NEA84836.1"/>
    </source>
</evidence>
<feature type="transmembrane region" description="Helical" evidence="7">
    <location>
        <begin position="99"/>
        <end position="118"/>
    </location>
</feature>
<dbReference type="PANTHER" id="PTHR23511:SF34">
    <property type="entry name" value="SYNAPTIC VESICLE GLYCOPROTEIN 2"/>
    <property type="match status" value="1"/>
</dbReference>
<feature type="compositionally biased region" description="Basic and acidic residues" evidence="6">
    <location>
        <begin position="605"/>
        <end position="615"/>
    </location>
</feature>
<organism evidence="9">
    <name type="scientific">Streptomyces sp. SID14436</name>
    <dbReference type="NCBI Taxonomy" id="2706070"/>
    <lineage>
        <taxon>Bacteria</taxon>
        <taxon>Bacillati</taxon>
        <taxon>Actinomycetota</taxon>
        <taxon>Actinomycetes</taxon>
        <taxon>Kitasatosporales</taxon>
        <taxon>Streptomycetaceae</taxon>
        <taxon>Streptomyces</taxon>
    </lineage>
</organism>
<keyword evidence="4 7" id="KW-1133">Transmembrane helix</keyword>
<evidence type="ECO:0000256" key="2">
    <source>
        <dbReference type="ARBA" id="ARBA00022448"/>
    </source>
</evidence>
<protein>
    <submittedName>
        <fullName evidence="9">MFS transporter</fullName>
    </submittedName>
</protein>
<reference evidence="9" key="1">
    <citation type="submission" date="2020-01" db="EMBL/GenBank/DDBJ databases">
        <title>Insect and environment-associated Actinomycetes.</title>
        <authorList>
            <person name="Currrie C."/>
            <person name="Chevrette M."/>
            <person name="Carlson C."/>
            <person name="Stubbendieck R."/>
            <person name="Wendt-Pienkowski E."/>
        </authorList>
    </citation>
    <scope>NUCLEOTIDE SEQUENCE</scope>
    <source>
        <strain evidence="9">SID14436</strain>
    </source>
</reference>
<name>A0A6G3QMZ4_9ACTN</name>
<evidence type="ECO:0000256" key="4">
    <source>
        <dbReference type="ARBA" id="ARBA00022989"/>
    </source>
</evidence>
<feature type="transmembrane region" description="Helical" evidence="7">
    <location>
        <begin position="345"/>
        <end position="365"/>
    </location>
</feature>
<evidence type="ECO:0000256" key="3">
    <source>
        <dbReference type="ARBA" id="ARBA00022692"/>
    </source>
</evidence>
<dbReference type="InterPro" id="IPR020846">
    <property type="entry name" value="MFS_dom"/>
</dbReference>
<dbReference type="GO" id="GO:0022857">
    <property type="term" value="F:transmembrane transporter activity"/>
    <property type="evidence" value="ECO:0007669"/>
    <property type="project" value="InterPro"/>
</dbReference>
<evidence type="ECO:0000256" key="7">
    <source>
        <dbReference type="SAM" id="Phobius"/>
    </source>
</evidence>
<feature type="transmembrane region" description="Helical" evidence="7">
    <location>
        <begin position="314"/>
        <end position="333"/>
    </location>
</feature>